<keyword evidence="3" id="KW-1185">Reference proteome</keyword>
<protein>
    <submittedName>
        <fullName evidence="2">Pilus assembly protein PilZ</fullName>
    </submittedName>
</protein>
<comment type="caution">
    <text evidence="2">The sequence shown here is derived from an EMBL/GenBank/DDBJ whole genome shotgun (WGS) entry which is preliminary data.</text>
</comment>
<proteinExistence type="predicted"/>
<accession>A0ABX1QQ33</accession>
<dbReference type="EMBL" id="JAAAUB010000020">
    <property type="protein sequence ID" value="NMH17456.1"/>
    <property type="molecule type" value="Genomic_DNA"/>
</dbReference>
<dbReference type="Pfam" id="PF07238">
    <property type="entry name" value="PilZ"/>
    <property type="match status" value="1"/>
</dbReference>
<gene>
    <name evidence="2" type="ORF">GV368_10225</name>
</gene>
<sequence length="126" mass="13750">MQENGPRTDGPNTEVRPTVLSLNVANVSALYAAFMPFLRRGGVFVPTTKHYDLGDEVFLLLQLPDETERFSVSGSVVWITPSGVPGNRVQGIGVHFAESESSEQLRVRIERKLGALLGSGRTTHTL</sequence>
<evidence type="ECO:0000259" key="1">
    <source>
        <dbReference type="Pfam" id="PF07238"/>
    </source>
</evidence>
<evidence type="ECO:0000313" key="3">
    <source>
        <dbReference type="Proteomes" id="UP000669605"/>
    </source>
</evidence>
<organism evidence="2 3">
    <name type="scientific">Tepidiphilus baoligensis</name>
    <dbReference type="NCBI Taxonomy" id="2698687"/>
    <lineage>
        <taxon>Bacteria</taxon>
        <taxon>Pseudomonadati</taxon>
        <taxon>Pseudomonadota</taxon>
        <taxon>Hydrogenophilia</taxon>
        <taxon>Hydrogenophilales</taxon>
        <taxon>Hydrogenophilaceae</taxon>
        <taxon>Tepidiphilus</taxon>
    </lineage>
</organism>
<dbReference type="Proteomes" id="UP000669605">
    <property type="component" value="Unassembled WGS sequence"/>
</dbReference>
<dbReference type="InterPro" id="IPR009875">
    <property type="entry name" value="PilZ_domain"/>
</dbReference>
<evidence type="ECO:0000313" key="2">
    <source>
        <dbReference type="EMBL" id="NMH17456.1"/>
    </source>
</evidence>
<feature type="domain" description="PilZ" evidence="1">
    <location>
        <begin position="21"/>
        <end position="109"/>
    </location>
</feature>
<name>A0ABX1QQ33_9PROT</name>
<dbReference type="Gene3D" id="2.40.10.220">
    <property type="entry name" value="predicted glycosyltransferase like domains"/>
    <property type="match status" value="1"/>
</dbReference>
<reference evidence="2 3" key="1">
    <citation type="journal article" date="2020" name="Curr. Microbiol.">
        <title>Tepidiphilus baoligensis sp. nov., a Novel Bacterium of the Family Hydrogenophilaceae Isolated from an Oil Reservoir.</title>
        <authorList>
            <person name="Zhang X."/>
            <person name="Wang G."/>
            <person name="Ma X."/>
            <person name="Yu J."/>
            <person name="You J."/>
            <person name="Xue Y."/>
            <person name="Ma Y."/>
        </authorList>
    </citation>
    <scope>NUCLEOTIDE SEQUENCE [LARGE SCALE GENOMIC DNA]</scope>
    <source>
        <strain evidence="2 3">B18-69</strain>
    </source>
</reference>